<dbReference type="GO" id="GO:0003983">
    <property type="term" value="F:UTP:glucose-1-phosphate uridylyltransferase activity"/>
    <property type="evidence" value="ECO:0007669"/>
    <property type="project" value="InterPro"/>
</dbReference>
<dbReference type="EMBL" id="AP021875">
    <property type="protein sequence ID" value="BBO78186.1"/>
    <property type="molecule type" value="Genomic_DNA"/>
</dbReference>
<protein>
    <submittedName>
        <fullName evidence="6">UTP--glucose-1-phosphate uridylyltransferase</fullName>
    </submittedName>
</protein>
<evidence type="ECO:0000256" key="5">
    <source>
        <dbReference type="PIRSR" id="PIRSR000806-2"/>
    </source>
</evidence>
<dbReference type="InterPro" id="IPR016267">
    <property type="entry name" value="UDPGP_trans"/>
</dbReference>
<dbReference type="InterPro" id="IPR029044">
    <property type="entry name" value="Nucleotide-diphossugar_trans"/>
</dbReference>
<dbReference type="KEGG" id="dwd:DSCW_56030"/>
<evidence type="ECO:0000313" key="6">
    <source>
        <dbReference type="EMBL" id="BBO78186.1"/>
    </source>
</evidence>
<dbReference type="Proteomes" id="UP000427769">
    <property type="component" value="Chromosome"/>
</dbReference>
<dbReference type="RefSeq" id="WP_197740434.1">
    <property type="nucleotide sequence ID" value="NZ_AP021875.1"/>
</dbReference>
<name>A0A5K7Z8M1_9BACT</name>
<evidence type="ECO:0000256" key="1">
    <source>
        <dbReference type="ARBA" id="ARBA00010401"/>
    </source>
</evidence>
<evidence type="ECO:0000256" key="4">
    <source>
        <dbReference type="PIRSR" id="PIRSR000806-1"/>
    </source>
</evidence>
<dbReference type="Gene3D" id="2.160.10.10">
    <property type="entry name" value="Hexapeptide repeat proteins"/>
    <property type="match status" value="1"/>
</dbReference>
<keyword evidence="3 6" id="KW-0548">Nucleotidyltransferase</keyword>
<sequence length="468" mass="52585">MGRRDKGFEPLFRKMQDENLPQLVIDHFKHYYDQLVAGQTGNLPETEIEPIETLPEMEKLGTDQRVAAGERAMHRAAIIKLNGGLGTSMGMQKAKSLLQVKNGLSFLDIIVRQALALDAEPPVIFMNSFSTQDDTRKALSGYSHLKRQPVPLDFLQHKIPKVSARDLGPMHHADNPHLEWCPPGHGDLYPALLSSGMLDRLLKAGYAYAFVSNADNLGAVLDPAILGYFVESGLSFMMEAADRTDADKKGGHLARMKSGGLVLREIAQTPEADVRTFQDIRRHKFFNTNNVWIHLPALKKILARKKGILGLPMIRNRKTLDPRDPDSLPVYQLETAVGAAISVFDKVGAIRVPRRRFIPVKSTNDLLALRSDHYVLTSRYRLVPNPKRKTDRRVQIRLDPAYYKSIDQFEYRFPCGAPSLLECESLTIDGDIRFGNDVRLKGGVELLNENDGTYDMEPHRSLEGTLRV</sequence>
<dbReference type="PIRSF" id="PIRSF000806">
    <property type="entry name" value="UDPGP"/>
    <property type="match status" value="1"/>
</dbReference>
<evidence type="ECO:0000256" key="3">
    <source>
        <dbReference type="ARBA" id="ARBA00022695"/>
    </source>
</evidence>
<gene>
    <name evidence="6" type="ORF">DSCW_56030</name>
</gene>
<feature type="binding site" evidence="5">
    <location>
        <position position="361"/>
    </location>
    <ligand>
        <name>UTP</name>
        <dbReference type="ChEBI" id="CHEBI:46398"/>
    </ligand>
</feature>
<accession>A0A5K7Z8M1</accession>
<feature type="binding site" evidence="5">
    <location>
        <position position="156"/>
    </location>
    <ligand>
        <name>UTP</name>
        <dbReference type="ChEBI" id="CHEBI:46398"/>
    </ligand>
</feature>
<feature type="binding site" evidence="4">
    <location>
        <position position="185"/>
    </location>
    <ligand>
        <name>substrate</name>
    </ligand>
</feature>
<keyword evidence="7" id="KW-1185">Reference proteome</keyword>
<evidence type="ECO:0000313" key="7">
    <source>
        <dbReference type="Proteomes" id="UP000427769"/>
    </source>
</evidence>
<dbReference type="InterPro" id="IPR002618">
    <property type="entry name" value="UDPGP_fam"/>
</dbReference>
<reference evidence="6 7" key="1">
    <citation type="submission" date="2019-11" db="EMBL/GenBank/DDBJ databases">
        <title>Comparative genomics of hydrocarbon-degrading Desulfosarcina strains.</title>
        <authorList>
            <person name="Watanabe M."/>
            <person name="Kojima H."/>
            <person name="Fukui M."/>
        </authorList>
    </citation>
    <scope>NUCLEOTIDE SEQUENCE [LARGE SCALE GENOMIC DNA]</scope>
    <source>
        <strain evidence="6 7">PP31</strain>
    </source>
</reference>
<dbReference type="SUPFAM" id="SSF53448">
    <property type="entry name" value="Nucleotide-diphospho-sugar transferases"/>
    <property type="match status" value="1"/>
</dbReference>
<feature type="binding site" evidence="5">
    <location>
        <position position="184"/>
    </location>
    <ligand>
        <name>UTP</name>
        <dbReference type="ChEBI" id="CHEBI:46398"/>
    </ligand>
</feature>
<organism evidence="6 7">
    <name type="scientific">Desulfosarcina widdelii</name>
    <dbReference type="NCBI Taxonomy" id="947919"/>
    <lineage>
        <taxon>Bacteria</taxon>
        <taxon>Pseudomonadati</taxon>
        <taxon>Thermodesulfobacteriota</taxon>
        <taxon>Desulfobacteria</taxon>
        <taxon>Desulfobacterales</taxon>
        <taxon>Desulfosarcinaceae</taxon>
        <taxon>Desulfosarcina</taxon>
    </lineage>
</organism>
<feature type="binding site" evidence="5">
    <location>
        <position position="95"/>
    </location>
    <ligand>
        <name>UTP</name>
        <dbReference type="ChEBI" id="CHEBI:46398"/>
    </ligand>
</feature>
<comment type="similarity">
    <text evidence="1">Belongs to the UDPGP type 1 family.</text>
</comment>
<dbReference type="AlphaFoldDB" id="A0A5K7Z8M1"/>
<keyword evidence="2 6" id="KW-0808">Transferase</keyword>
<dbReference type="GO" id="GO:0006011">
    <property type="term" value="P:UDP-alpha-D-glucose metabolic process"/>
    <property type="evidence" value="ECO:0007669"/>
    <property type="project" value="InterPro"/>
</dbReference>
<evidence type="ECO:0000256" key="2">
    <source>
        <dbReference type="ARBA" id="ARBA00022679"/>
    </source>
</evidence>
<dbReference type="Pfam" id="PF01704">
    <property type="entry name" value="UDPGP"/>
    <property type="match status" value="1"/>
</dbReference>
<dbReference type="Gene3D" id="3.90.550.10">
    <property type="entry name" value="Spore Coat Polysaccharide Biosynthesis Protein SpsA, Chain A"/>
    <property type="match status" value="1"/>
</dbReference>
<feature type="binding site" evidence="5">
    <location>
        <position position="215"/>
    </location>
    <ligand>
        <name>UTP</name>
        <dbReference type="ChEBI" id="CHEBI:46398"/>
    </ligand>
</feature>
<dbReference type="PANTHER" id="PTHR43511">
    <property type="match status" value="1"/>
</dbReference>
<proteinExistence type="inferred from homology"/>